<dbReference type="EMBL" id="BONZ01000022">
    <property type="protein sequence ID" value="GIH14260.1"/>
    <property type="molecule type" value="Genomic_DNA"/>
</dbReference>
<keyword evidence="5" id="KW-1185">Reference proteome</keyword>
<dbReference type="InterPro" id="IPR055170">
    <property type="entry name" value="GFO_IDH_MocA-like_dom"/>
</dbReference>
<dbReference type="Gene3D" id="3.40.50.720">
    <property type="entry name" value="NAD(P)-binding Rossmann-like Domain"/>
    <property type="match status" value="1"/>
</dbReference>
<evidence type="ECO:0000259" key="3">
    <source>
        <dbReference type="Pfam" id="PF22725"/>
    </source>
</evidence>
<dbReference type="InterPro" id="IPR050463">
    <property type="entry name" value="Gfo/Idh/MocA_oxidrdct_glycsds"/>
</dbReference>
<dbReference type="Pfam" id="PF01408">
    <property type="entry name" value="GFO_IDH_MocA"/>
    <property type="match status" value="1"/>
</dbReference>
<evidence type="ECO:0000256" key="1">
    <source>
        <dbReference type="ARBA" id="ARBA00023002"/>
    </source>
</evidence>
<dbReference type="PANTHER" id="PTHR43818">
    <property type="entry name" value="BCDNA.GH03377"/>
    <property type="match status" value="1"/>
</dbReference>
<evidence type="ECO:0000313" key="4">
    <source>
        <dbReference type="EMBL" id="GIH14260.1"/>
    </source>
</evidence>
<evidence type="ECO:0000313" key="5">
    <source>
        <dbReference type="Proteomes" id="UP000642748"/>
    </source>
</evidence>
<protein>
    <submittedName>
        <fullName evidence="4">Dehydrogenase</fullName>
    </submittedName>
</protein>
<dbReference type="SUPFAM" id="SSF51735">
    <property type="entry name" value="NAD(P)-binding Rossmann-fold domains"/>
    <property type="match status" value="1"/>
</dbReference>
<organism evidence="4 5">
    <name type="scientific">Rugosimonospora africana</name>
    <dbReference type="NCBI Taxonomy" id="556532"/>
    <lineage>
        <taxon>Bacteria</taxon>
        <taxon>Bacillati</taxon>
        <taxon>Actinomycetota</taxon>
        <taxon>Actinomycetes</taxon>
        <taxon>Micromonosporales</taxon>
        <taxon>Micromonosporaceae</taxon>
        <taxon>Rugosimonospora</taxon>
    </lineage>
</organism>
<evidence type="ECO:0000259" key="2">
    <source>
        <dbReference type="Pfam" id="PF01408"/>
    </source>
</evidence>
<sequence>MSGVRLGLIGAGAVGVLHAQAATCTPGAAVTAVCDIDRQLAQRVGDRYGARAFVDHRELLDAGIVDAFVVNTPHALHTDIVCDAAAAGLHVLVEKPMATSVADCQRMIDACADAGVRLVVGHVQHFLPEKVAARKAIDAGEIGRPLFIADSRTIDYRAGTRPAWFLDQGVAGGGVLMNIGAHSVDRALWLMDGRARRVSATVVVPPGSGVETDALVRMEFVDGRAAQIAITSTGAPAAYDRLRIVGERGSLTVSPYSGTVLYLDGRAKVLHEPTEDDIAAAFAAQLAAFVDCVAGSSGPAVDGLHGRRVIEVILAAYAASAAGEPMVLDGQRGWAGGGPDEQRS</sequence>
<dbReference type="InterPro" id="IPR036291">
    <property type="entry name" value="NAD(P)-bd_dom_sf"/>
</dbReference>
<keyword evidence="1" id="KW-0560">Oxidoreductase</keyword>
<dbReference type="RefSeq" id="WP_203917931.1">
    <property type="nucleotide sequence ID" value="NZ_BONZ01000022.1"/>
</dbReference>
<proteinExistence type="predicted"/>
<accession>A0A8J3VPN2</accession>
<dbReference type="InterPro" id="IPR000683">
    <property type="entry name" value="Gfo/Idh/MocA-like_OxRdtase_N"/>
</dbReference>
<name>A0A8J3VPN2_9ACTN</name>
<dbReference type="PANTHER" id="PTHR43818:SF11">
    <property type="entry name" value="BCDNA.GH03377"/>
    <property type="match status" value="1"/>
</dbReference>
<dbReference type="AlphaFoldDB" id="A0A8J3VPN2"/>
<dbReference type="SUPFAM" id="SSF55347">
    <property type="entry name" value="Glyceraldehyde-3-phosphate dehydrogenase-like, C-terminal domain"/>
    <property type="match status" value="1"/>
</dbReference>
<dbReference type="GO" id="GO:0000166">
    <property type="term" value="F:nucleotide binding"/>
    <property type="evidence" value="ECO:0007669"/>
    <property type="project" value="InterPro"/>
</dbReference>
<feature type="domain" description="GFO/IDH/MocA-like oxidoreductase" evidence="3">
    <location>
        <begin position="132"/>
        <end position="251"/>
    </location>
</feature>
<comment type="caution">
    <text evidence="4">The sequence shown here is derived from an EMBL/GenBank/DDBJ whole genome shotgun (WGS) entry which is preliminary data.</text>
</comment>
<dbReference type="Proteomes" id="UP000642748">
    <property type="component" value="Unassembled WGS sequence"/>
</dbReference>
<dbReference type="GO" id="GO:0016491">
    <property type="term" value="F:oxidoreductase activity"/>
    <property type="evidence" value="ECO:0007669"/>
    <property type="project" value="UniProtKB-KW"/>
</dbReference>
<feature type="domain" description="Gfo/Idh/MocA-like oxidoreductase N-terminal" evidence="2">
    <location>
        <begin position="5"/>
        <end position="122"/>
    </location>
</feature>
<dbReference type="Pfam" id="PF22725">
    <property type="entry name" value="GFO_IDH_MocA_C3"/>
    <property type="match status" value="1"/>
</dbReference>
<dbReference type="Gene3D" id="3.30.360.10">
    <property type="entry name" value="Dihydrodipicolinate Reductase, domain 2"/>
    <property type="match status" value="1"/>
</dbReference>
<gene>
    <name evidence="4" type="ORF">Raf01_24320</name>
</gene>
<reference evidence="4" key="1">
    <citation type="submission" date="2021-01" db="EMBL/GenBank/DDBJ databases">
        <title>Whole genome shotgun sequence of Rugosimonospora africana NBRC 104875.</title>
        <authorList>
            <person name="Komaki H."/>
            <person name="Tamura T."/>
        </authorList>
    </citation>
    <scope>NUCLEOTIDE SEQUENCE</scope>
    <source>
        <strain evidence="4">NBRC 104875</strain>
    </source>
</reference>